<dbReference type="HOGENOM" id="CLU_1838131_0_0_1"/>
<accession>G7L913</accession>
<name>G7L913_MEDTR</name>
<reference evidence="1 3" key="1">
    <citation type="journal article" date="2011" name="Nature">
        <title>The Medicago genome provides insight into the evolution of rhizobial symbioses.</title>
        <authorList>
            <person name="Young N.D."/>
            <person name="Debelle F."/>
            <person name="Oldroyd G.E."/>
            <person name="Geurts R."/>
            <person name="Cannon S.B."/>
            <person name="Udvardi M.K."/>
            <person name="Benedito V.A."/>
            <person name="Mayer K.F."/>
            <person name="Gouzy J."/>
            <person name="Schoof H."/>
            <person name="Van de Peer Y."/>
            <person name="Proost S."/>
            <person name="Cook D.R."/>
            <person name="Meyers B.C."/>
            <person name="Spannagl M."/>
            <person name="Cheung F."/>
            <person name="De Mita S."/>
            <person name="Krishnakumar V."/>
            <person name="Gundlach H."/>
            <person name="Zhou S."/>
            <person name="Mudge J."/>
            <person name="Bharti A.K."/>
            <person name="Murray J.D."/>
            <person name="Naoumkina M.A."/>
            <person name="Rosen B."/>
            <person name="Silverstein K.A."/>
            <person name="Tang H."/>
            <person name="Rombauts S."/>
            <person name="Zhao P.X."/>
            <person name="Zhou P."/>
            <person name="Barbe V."/>
            <person name="Bardou P."/>
            <person name="Bechner M."/>
            <person name="Bellec A."/>
            <person name="Berger A."/>
            <person name="Berges H."/>
            <person name="Bidwell S."/>
            <person name="Bisseling T."/>
            <person name="Choisne N."/>
            <person name="Couloux A."/>
            <person name="Denny R."/>
            <person name="Deshpande S."/>
            <person name="Dai X."/>
            <person name="Doyle J.J."/>
            <person name="Dudez A.M."/>
            <person name="Farmer A.D."/>
            <person name="Fouteau S."/>
            <person name="Franken C."/>
            <person name="Gibelin C."/>
            <person name="Gish J."/>
            <person name="Goldstein S."/>
            <person name="Gonzalez A.J."/>
            <person name="Green P.J."/>
            <person name="Hallab A."/>
            <person name="Hartog M."/>
            <person name="Hua A."/>
            <person name="Humphray S.J."/>
            <person name="Jeong D.H."/>
            <person name="Jing Y."/>
            <person name="Jocker A."/>
            <person name="Kenton S.M."/>
            <person name="Kim D.J."/>
            <person name="Klee K."/>
            <person name="Lai H."/>
            <person name="Lang C."/>
            <person name="Lin S."/>
            <person name="Macmil S.L."/>
            <person name="Magdelenat G."/>
            <person name="Matthews L."/>
            <person name="McCorrison J."/>
            <person name="Monaghan E.L."/>
            <person name="Mun J.H."/>
            <person name="Najar F.Z."/>
            <person name="Nicholson C."/>
            <person name="Noirot C."/>
            <person name="O'Bleness M."/>
            <person name="Paule C.R."/>
            <person name="Poulain J."/>
            <person name="Prion F."/>
            <person name="Qin B."/>
            <person name="Qu C."/>
            <person name="Retzel E.F."/>
            <person name="Riddle C."/>
            <person name="Sallet E."/>
            <person name="Samain S."/>
            <person name="Samson N."/>
            <person name="Sanders I."/>
            <person name="Saurat O."/>
            <person name="Scarpelli C."/>
            <person name="Schiex T."/>
            <person name="Segurens B."/>
            <person name="Severin A.J."/>
            <person name="Sherrier D.J."/>
            <person name="Shi R."/>
            <person name="Sims S."/>
            <person name="Singer S.R."/>
            <person name="Sinharoy S."/>
            <person name="Sterck L."/>
            <person name="Viollet A."/>
            <person name="Wang B.B."/>
            <person name="Wang K."/>
            <person name="Wang M."/>
            <person name="Wang X."/>
            <person name="Warfsmann J."/>
            <person name="Weissenbach J."/>
            <person name="White D.D."/>
            <person name="White J.D."/>
            <person name="Wiley G.B."/>
            <person name="Wincker P."/>
            <person name="Xing Y."/>
            <person name="Yang L."/>
            <person name="Yao Z."/>
            <person name="Ying F."/>
            <person name="Zhai J."/>
            <person name="Zhou L."/>
            <person name="Zuber A."/>
            <person name="Denarie J."/>
            <person name="Dixon R.A."/>
            <person name="May G.D."/>
            <person name="Schwartz D.C."/>
            <person name="Rogers J."/>
            <person name="Quetier F."/>
            <person name="Town C.D."/>
            <person name="Roe B.A."/>
        </authorList>
    </citation>
    <scope>NUCLEOTIDE SEQUENCE [LARGE SCALE GENOMIC DNA]</scope>
    <source>
        <strain evidence="1">A17</strain>
        <strain evidence="2 3">cv. Jemalong A17</strain>
    </source>
</reference>
<organism evidence="1 3">
    <name type="scientific">Medicago truncatula</name>
    <name type="common">Barrel medic</name>
    <name type="synonym">Medicago tribuloides</name>
    <dbReference type="NCBI Taxonomy" id="3880"/>
    <lineage>
        <taxon>Eukaryota</taxon>
        <taxon>Viridiplantae</taxon>
        <taxon>Streptophyta</taxon>
        <taxon>Embryophyta</taxon>
        <taxon>Tracheophyta</taxon>
        <taxon>Spermatophyta</taxon>
        <taxon>Magnoliopsida</taxon>
        <taxon>eudicotyledons</taxon>
        <taxon>Gunneridae</taxon>
        <taxon>Pentapetalae</taxon>
        <taxon>rosids</taxon>
        <taxon>fabids</taxon>
        <taxon>Fabales</taxon>
        <taxon>Fabaceae</taxon>
        <taxon>Papilionoideae</taxon>
        <taxon>50 kb inversion clade</taxon>
        <taxon>NPAAA clade</taxon>
        <taxon>Hologalegina</taxon>
        <taxon>IRL clade</taxon>
        <taxon>Trifolieae</taxon>
        <taxon>Medicago</taxon>
    </lineage>
</organism>
<evidence type="ECO:0000313" key="3">
    <source>
        <dbReference type="Proteomes" id="UP000002051"/>
    </source>
</evidence>
<dbReference type="EMBL" id="CM001224">
    <property type="protein sequence ID" value="AET05313.1"/>
    <property type="molecule type" value="Genomic_DNA"/>
</dbReference>
<dbReference type="PANTHER" id="PTHR34427">
    <property type="entry name" value="DUF4283 DOMAIN PROTEIN"/>
    <property type="match status" value="1"/>
</dbReference>
<dbReference type="PANTHER" id="PTHR34427:SF5">
    <property type="entry name" value="DUF4283 DOMAIN-CONTAINING PROTEIN"/>
    <property type="match status" value="1"/>
</dbReference>
<dbReference type="Proteomes" id="UP000002051">
    <property type="component" value="Chromosome 8"/>
</dbReference>
<reference evidence="2" key="3">
    <citation type="submission" date="2015-04" db="UniProtKB">
        <authorList>
            <consortium name="EnsemblPlants"/>
        </authorList>
    </citation>
    <scope>IDENTIFICATION</scope>
    <source>
        <strain evidence="2">cv. Jemalong A17</strain>
    </source>
</reference>
<sequence>MKWKKEMVIRKRGAWVRIYGIPLHAWNVDFFKLCVYDCGRLFKVDDFTVDKVRFDYARVLISTPSLEIINSEAKVLVDGELLDFTIVEKWGFALGEDACLGDYAESDIENNDHLDGINEEVAASGEDLKERSILLLILSQ</sequence>
<protein>
    <submittedName>
        <fullName evidence="1">DUF4283 domain protein</fullName>
    </submittedName>
</protein>
<evidence type="ECO:0000313" key="1">
    <source>
        <dbReference type="EMBL" id="AET05313.1"/>
    </source>
</evidence>
<proteinExistence type="predicted"/>
<keyword evidence="3" id="KW-1185">Reference proteome</keyword>
<evidence type="ECO:0000313" key="2">
    <source>
        <dbReference type="EnsemblPlants" id="AET05313"/>
    </source>
</evidence>
<dbReference type="PaxDb" id="3880-AET05313"/>
<gene>
    <name evidence="1" type="ordered locus">MTR_8g103960</name>
</gene>
<dbReference type="AlphaFoldDB" id="G7L913"/>
<reference evidence="1 3" key="2">
    <citation type="journal article" date="2014" name="BMC Genomics">
        <title>An improved genome release (version Mt4.0) for the model legume Medicago truncatula.</title>
        <authorList>
            <person name="Tang H."/>
            <person name="Krishnakumar V."/>
            <person name="Bidwell S."/>
            <person name="Rosen B."/>
            <person name="Chan A."/>
            <person name="Zhou S."/>
            <person name="Gentzbittel L."/>
            <person name="Childs K.L."/>
            <person name="Yandell M."/>
            <person name="Gundlach H."/>
            <person name="Mayer K.F."/>
            <person name="Schwartz D.C."/>
            <person name="Town C.D."/>
        </authorList>
    </citation>
    <scope>GENOME REANNOTATION</scope>
    <source>
        <strain evidence="2 3">cv. Jemalong A17</strain>
    </source>
</reference>
<dbReference type="EnsemblPlants" id="AET05313">
    <property type="protein sequence ID" value="AET05313"/>
    <property type="gene ID" value="MTR_8g103960"/>
</dbReference>